<proteinExistence type="predicted"/>
<name>A0A268P3L4_SHOCL</name>
<organism evidence="3 4">
    <name type="scientific">Shouchella clausii</name>
    <name type="common">Alkalihalobacillus clausii</name>
    <dbReference type="NCBI Taxonomy" id="79880"/>
    <lineage>
        <taxon>Bacteria</taxon>
        <taxon>Bacillati</taxon>
        <taxon>Bacillota</taxon>
        <taxon>Bacilli</taxon>
        <taxon>Bacillales</taxon>
        <taxon>Bacillaceae</taxon>
        <taxon>Shouchella</taxon>
    </lineage>
</organism>
<dbReference type="Pfam" id="PF08443">
    <property type="entry name" value="RimK"/>
    <property type="match status" value="1"/>
</dbReference>
<dbReference type="Proteomes" id="UP000216207">
    <property type="component" value="Unassembled WGS sequence"/>
</dbReference>
<dbReference type="PROSITE" id="PS50975">
    <property type="entry name" value="ATP_GRASP"/>
    <property type="match status" value="1"/>
</dbReference>
<dbReference type="RefSeq" id="WP_095326190.1">
    <property type="nucleotide sequence ID" value="NZ_NPCC01000005.1"/>
</dbReference>
<dbReference type="GO" id="GO:0016879">
    <property type="term" value="F:ligase activity, forming carbon-nitrogen bonds"/>
    <property type="evidence" value="ECO:0007669"/>
    <property type="project" value="TreeGrafter"/>
</dbReference>
<dbReference type="PANTHER" id="PTHR21621:SF0">
    <property type="entry name" value="BETA-CITRYLGLUTAMATE SYNTHASE B-RELATED"/>
    <property type="match status" value="1"/>
</dbReference>
<feature type="domain" description="ATP-grasp" evidence="2">
    <location>
        <begin position="75"/>
        <end position="254"/>
    </location>
</feature>
<dbReference type="AlphaFoldDB" id="A0A268P3L4"/>
<dbReference type="EMBL" id="NPCC01000005">
    <property type="protein sequence ID" value="PAE90271.1"/>
    <property type="molecule type" value="Genomic_DNA"/>
</dbReference>
<evidence type="ECO:0000313" key="4">
    <source>
        <dbReference type="Proteomes" id="UP000216207"/>
    </source>
</evidence>
<sequence length="256" mass="29035">MNLVTFNPFRTIGIPGIDYIKPEAMFQERQKITNADLCLFPENWQVTSLVYGFKKPIFPSIESIQLGYSKIETTRALWAVCPDNVPNTMIVGSSNAMVQKIIESFSFPFIAKTVRSSMGQGVFFIENEQQLHAYADSHEVLYIQEYIESDRDLRLCVIGDRVVNSYWRINESGFRNNIAQGGAISFEAIPKEAVALVEQVARALNINHAGFDVLVAKNRFYILEFNVLFGNQGFHEQGLRPESFIYEAIKKSATDI</sequence>
<protein>
    <recommendedName>
        <fullName evidence="2">ATP-grasp domain-containing protein</fullName>
    </recommendedName>
</protein>
<keyword evidence="1" id="KW-0547">Nucleotide-binding</keyword>
<evidence type="ECO:0000259" key="2">
    <source>
        <dbReference type="PROSITE" id="PS50975"/>
    </source>
</evidence>
<dbReference type="GO" id="GO:0005737">
    <property type="term" value="C:cytoplasm"/>
    <property type="evidence" value="ECO:0007669"/>
    <property type="project" value="TreeGrafter"/>
</dbReference>
<dbReference type="Gene3D" id="3.30.470.20">
    <property type="entry name" value="ATP-grasp fold, B domain"/>
    <property type="match status" value="1"/>
</dbReference>
<evidence type="ECO:0000256" key="1">
    <source>
        <dbReference type="PROSITE-ProRule" id="PRU00409"/>
    </source>
</evidence>
<reference evidence="3 4" key="1">
    <citation type="submission" date="2017-07" db="EMBL/GenBank/DDBJ databases">
        <title>Isolation and whole genome analysis of endospore-forming bacteria from heroin.</title>
        <authorList>
            <person name="Kalinowski J."/>
            <person name="Ahrens B."/>
            <person name="Al-Dilaimi A."/>
            <person name="Winkler A."/>
            <person name="Wibberg D."/>
            <person name="Schleenbecker U."/>
            <person name="Ruckert C."/>
            <person name="Wolfel R."/>
            <person name="Grass G."/>
        </authorList>
    </citation>
    <scope>NUCLEOTIDE SEQUENCE [LARGE SCALE GENOMIC DNA]</scope>
    <source>
        <strain evidence="3 4">7539</strain>
    </source>
</reference>
<dbReference type="PANTHER" id="PTHR21621">
    <property type="entry name" value="RIBOSOMAL PROTEIN S6 MODIFICATION PROTEIN"/>
    <property type="match status" value="1"/>
</dbReference>
<comment type="caution">
    <text evidence="3">The sequence shown here is derived from an EMBL/GenBank/DDBJ whole genome shotgun (WGS) entry which is preliminary data.</text>
</comment>
<dbReference type="GO" id="GO:0046872">
    <property type="term" value="F:metal ion binding"/>
    <property type="evidence" value="ECO:0007669"/>
    <property type="project" value="InterPro"/>
</dbReference>
<dbReference type="SUPFAM" id="SSF56059">
    <property type="entry name" value="Glutathione synthetase ATP-binding domain-like"/>
    <property type="match status" value="1"/>
</dbReference>
<dbReference type="InterPro" id="IPR013815">
    <property type="entry name" value="ATP_grasp_subdomain_1"/>
</dbReference>
<evidence type="ECO:0000313" key="3">
    <source>
        <dbReference type="EMBL" id="PAE90271.1"/>
    </source>
</evidence>
<keyword evidence="1" id="KW-0067">ATP-binding</keyword>
<accession>A0A268P3L4</accession>
<dbReference type="GO" id="GO:0005524">
    <property type="term" value="F:ATP binding"/>
    <property type="evidence" value="ECO:0007669"/>
    <property type="project" value="UniProtKB-UniRule"/>
</dbReference>
<gene>
    <name evidence="3" type="ORF">CHH72_04630</name>
</gene>
<dbReference type="InterPro" id="IPR013651">
    <property type="entry name" value="ATP-grasp_RimK-type"/>
</dbReference>
<dbReference type="Gene3D" id="3.30.1490.20">
    <property type="entry name" value="ATP-grasp fold, A domain"/>
    <property type="match status" value="1"/>
</dbReference>
<dbReference type="InterPro" id="IPR011761">
    <property type="entry name" value="ATP-grasp"/>
</dbReference>